<accession>A0A557RME0</accession>
<keyword evidence="1" id="KW-0732">Signal</keyword>
<comment type="caution">
    <text evidence="2">The sequence shown here is derived from an EMBL/GenBank/DDBJ whole genome shotgun (WGS) entry which is preliminary data.</text>
</comment>
<organism evidence="2 3">
    <name type="scientific">Spiribacter aquaticus</name>
    <dbReference type="NCBI Taxonomy" id="1935996"/>
    <lineage>
        <taxon>Bacteria</taxon>
        <taxon>Pseudomonadati</taxon>
        <taxon>Pseudomonadota</taxon>
        <taxon>Gammaproteobacteria</taxon>
        <taxon>Chromatiales</taxon>
        <taxon>Ectothiorhodospiraceae</taxon>
        <taxon>Spiribacter</taxon>
    </lineage>
</organism>
<dbReference type="Proteomes" id="UP000316688">
    <property type="component" value="Unassembled WGS sequence"/>
</dbReference>
<protein>
    <recommendedName>
        <fullName evidence="4">Peptidoglycan-binding protein</fullName>
    </recommendedName>
</protein>
<dbReference type="RefSeq" id="WP_144346908.1">
    <property type="nucleotide sequence ID" value="NZ_VMKP01000001.1"/>
</dbReference>
<dbReference type="AlphaFoldDB" id="A0A557RME0"/>
<sequence length="132" mass="14012">MPAWSPHVLLATTALLTALPVPASPPALFPSSEALPRVVLGEEGRRLNAAGDRVYAEGLSGRAARNYYLLRPGPAITGHSGERLGRSSIALGKATLISRGQPALLRILQARREIRPGDYLLAINPERSDADG</sequence>
<evidence type="ECO:0000256" key="1">
    <source>
        <dbReference type="SAM" id="SignalP"/>
    </source>
</evidence>
<evidence type="ECO:0000313" key="3">
    <source>
        <dbReference type="Proteomes" id="UP000316688"/>
    </source>
</evidence>
<name>A0A557RME0_9GAMM</name>
<gene>
    <name evidence="2" type="ORF">FPL11_01275</name>
</gene>
<keyword evidence="3" id="KW-1185">Reference proteome</keyword>
<proteinExistence type="predicted"/>
<evidence type="ECO:0000313" key="2">
    <source>
        <dbReference type="EMBL" id="TVO66350.1"/>
    </source>
</evidence>
<feature type="signal peptide" evidence="1">
    <location>
        <begin position="1"/>
        <end position="23"/>
    </location>
</feature>
<evidence type="ECO:0008006" key="4">
    <source>
        <dbReference type="Google" id="ProtNLM"/>
    </source>
</evidence>
<reference evidence="2 3" key="1">
    <citation type="submission" date="2019-07" db="EMBL/GenBank/DDBJ databases">
        <title>Reclasification of Spiribacter aquaticus.</title>
        <authorList>
            <person name="Leon M.J."/>
            <person name="Sanchez-Porro C."/>
            <person name="Ventosa A."/>
        </authorList>
    </citation>
    <scope>NUCLEOTIDE SEQUENCE [LARGE SCALE GENOMIC DNA]</scope>
    <source>
        <strain evidence="2 3">SP30</strain>
    </source>
</reference>
<dbReference type="EMBL" id="VMKP01000001">
    <property type="protein sequence ID" value="TVO66350.1"/>
    <property type="molecule type" value="Genomic_DNA"/>
</dbReference>
<feature type="chain" id="PRO_5021803333" description="Peptidoglycan-binding protein" evidence="1">
    <location>
        <begin position="24"/>
        <end position="132"/>
    </location>
</feature>